<evidence type="ECO:0000313" key="9">
    <source>
        <dbReference type="Proteomes" id="UP000002211"/>
    </source>
</evidence>
<dbReference type="Proteomes" id="UP000002211">
    <property type="component" value="Chromosome"/>
</dbReference>
<dbReference type="InterPro" id="IPR007341">
    <property type="entry name" value="Transgly_assoc"/>
</dbReference>
<keyword evidence="4 7" id="KW-0812">Transmembrane</keyword>
<dbReference type="Pfam" id="PF04226">
    <property type="entry name" value="Transgly_assoc"/>
    <property type="match status" value="1"/>
</dbReference>
<feature type="transmembrane region" description="Helical" evidence="7">
    <location>
        <begin position="12"/>
        <end position="32"/>
    </location>
</feature>
<evidence type="ECO:0000256" key="6">
    <source>
        <dbReference type="ARBA" id="ARBA00023136"/>
    </source>
</evidence>
<reference evidence="9" key="1">
    <citation type="journal article" date="2010" name="Genome Biol.">
        <title>Structure and dynamics of the pan-genome of Streptococcus pneumoniae and closely related species.</title>
        <authorList>
            <person name="Donati C."/>
            <person name="Hiller N.L."/>
            <person name="Tettelin H."/>
            <person name="Muzzi A."/>
            <person name="Croucher N.J."/>
            <person name="Angiuoli S.V."/>
            <person name="Oggioni M."/>
            <person name="Dunning Hotopp J.C."/>
            <person name="Hu F.Z."/>
            <person name="Riley D.R."/>
            <person name="Covacci A."/>
            <person name="Mitchell T.J."/>
            <person name="Bentley S.D."/>
            <person name="Kilian M."/>
            <person name="Ehrlich G.D."/>
            <person name="Rappuoli R."/>
            <person name="Moxon E.R."/>
            <person name="Masignani V."/>
        </authorList>
    </citation>
    <scope>NUCLEOTIDE SEQUENCE [LARGE SCALE GENOMIC DNA]</scope>
    <source>
        <strain evidence="9">70585</strain>
    </source>
</reference>
<dbReference type="AlphaFoldDB" id="C1C945"/>
<evidence type="ECO:0008006" key="10">
    <source>
        <dbReference type="Google" id="ProtNLM"/>
    </source>
</evidence>
<evidence type="ECO:0000256" key="1">
    <source>
        <dbReference type="ARBA" id="ARBA00004651"/>
    </source>
</evidence>
<evidence type="ECO:0000256" key="4">
    <source>
        <dbReference type="ARBA" id="ARBA00022692"/>
    </source>
</evidence>
<evidence type="ECO:0000256" key="2">
    <source>
        <dbReference type="ARBA" id="ARBA00011006"/>
    </source>
</evidence>
<evidence type="ECO:0000256" key="3">
    <source>
        <dbReference type="ARBA" id="ARBA00022475"/>
    </source>
</evidence>
<evidence type="ECO:0000256" key="7">
    <source>
        <dbReference type="SAM" id="Phobius"/>
    </source>
</evidence>
<accession>C1C945</accession>
<dbReference type="EMBL" id="CP000918">
    <property type="protein sequence ID" value="ACO16881.1"/>
    <property type="molecule type" value="Genomic_DNA"/>
</dbReference>
<keyword evidence="3" id="KW-1003">Cell membrane</keyword>
<comment type="similarity">
    <text evidence="2">Belongs to the UPF0410 family.</text>
</comment>
<sequence length="65" mass="6471">MAGKITKKSSSMGIIANVFAGLVGAYAGQSLLGSWGPSIAGMALLPSIVGAAIVITVVSFFTGRK</sequence>
<comment type="subcellular location">
    <subcellularLocation>
        <location evidence="1">Cell membrane</location>
        <topology evidence="1">Multi-pass membrane protein</topology>
    </subcellularLocation>
</comment>
<keyword evidence="5 7" id="KW-1133">Transmembrane helix</keyword>
<protein>
    <recommendedName>
        <fullName evidence="10">GlsB/YeaQ/YmgE family stress response membrane protein</fullName>
    </recommendedName>
</protein>
<dbReference type="GO" id="GO:0005886">
    <property type="term" value="C:plasma membrane"/>
    <property type="evidence" value="ECO:0007669"/>
    <property type="project" value="UniProtKB-SubCell"/>
</dbReference>
<feature type="transmembrane region" description="Helical" evidence="7">
    <location>
        <begin position="38"/>
        <end position="61"/>
    </location>
</feature>
<evidence type="ECO:0000313" key="8">
    <source>
        <dbReference type="EMBL" id="ACO16881.1"/>
    </source>
</evidence>
<proteinExistence type="inferred from homology"/>
<evidence type="ECO:0000256" key="5">
    <source>
        <dbReference type="ARBA" id="ARBA00022989"/>
    </source>
</evidence>
<name>C1C945_STRP7</name>
<dbReference type="KEGG" id="snm:SP70585_1852"/>
<organism evidence="8 9">
    <name type="scientific">Streptococcus pneumoniae (strain 70585)</name>
    <dbReference type="NCBI Taxonomy" id="488221"/>
    <lineage>
        <taxon>Bacteria</taxon>
        <taxon>Bacillati</taxon>
        <taxon>Bacillota</taxon>
        <taxon>Bacilli</taxon>
        <taxon>Lactobacillales</taxon>
        <taxon>Streptococcaceae</taxon>
        <taxon>Streptococcus</taxon>
    </lineage>
</organism>
<keyword evidence="6 7" id="KW-0472">Membrane</keyword>
<gene>
    <name evidence="8" type="ordered locus">SP70585_1852</name>
</gene>
<dbReference type="HOGENOM" id="CLU_160040_4_3_9"/>